<gene>
    <name evidence="1" type="ORF">C8D94_10331</name>
</gene>
<dbReference type="Proteomes" id="UP000255317">
    <property type="component" value="Unassembled WGS sequence"/>
</dbReference>
<keyword evidence="2" id="KW-1185">Reference proteome</keyword>
<evidence type="ECO:0000313" key="2">
    <source>
        <dbReference type="Proteomes" id="UP000255317"/>
    </source>
</evidence>
<proteinExistence type="predicted"/>
<sequence length="45" mass="5446">MERQKQKSHADFQDNYRRSSNFRSVIKKEKFEITNKGEVKIVSEE</sequence>
<accession>A0A370QA32</accession>
<name>A0A370QA32_9FLAO</name>
<dbReference type="AlphaFoldDB" id="A0A370QA32"/>
<protein>
    <submittedName>
        <fullName evidence="1">Uncharacterized protein</fullName>
    </submittedName>
</protein>
<organism evidence="1 2">
    <name type="scientific">Marinirhabdus gelatinilytica</name>
    <dbReference type="NCBI Taxonomy" id="1703343"/>
    <lineage>
        <taxon>Bacteria</taxon>
        <taxon>Pseudomonadati</taxon>
        <taxon>Bacteroidota</taxon>
        <taxon>Flavobacteriia</taxon>
        <taxon>Flavobacteriales</taxon>
        <taxon>Flavobacteriaceae</taxon>
    </lineage>
</organism>
<comment type="caution">
    <text evidence="1">The sequence shown here is derived from an EMBL/GenBank/DDBJ whole genome shotgun (WGS) entry which is preliminary data.</text>
</comment>
<dbReference type="EMBL" id="QRAO01000003">
    <property type="protein sequence ID" value="RDK85213.1"/>
    <property type="molecule type" value="Genomic_DNA"/>
</dbReference>
<dbReference type="RefSeq" id="WP_170134750.1">
    <property type="nucleotide sequence ID" value="NZ_QRAO01000003.1"/>
</dbReference>
<evidence type="ECO:0000313" key="1">
    <source>
        <dbReference type="EMBL" id="RDK85213.1"/>
    </source>
</evidence>
<reference evidence="1 2" key="1">
    <citation type="submission" date="2018-07" db="EMBL/GenBank/DDBJ databases">
        <title>Genomic Encyclopedia of Type Strains, Phase IV (KMG-IV): sequencing the most valuable type-strain genomes for metagenomic binning, comparative biology and taxonomic classification.</title>
        <authorList>
            <person name="Goeker M."/>
        </authorList>
    </citation>
    <scope>NUCLEOTIDE SEQUENCE [LARGE SCALE GENOMIC DNA]</scope>
    <source>
        <strain evidence="1 2">DSM 101478</strain>
    </source>
</reference>